<gene>
    <name evidence="1" type="ORF">Goshw_018027</name>
</gene>
<keyword evidence="2" id="KW-1185">Reference proteome</keyword>
<comment type="caution">
    <text evidence="1">The sequence shown here is derived from an EMBL/GenBank/DDBJ whole genome shotgun (WGS) entry which is preliminary data.</text>
</comment>
<evidence type="ECO:0000313" key="1">
    <source>
        <dbReference type="EMBL" id="MBA0855725.1"/>
    </source>
</evidence>
<reference evidence="1 2" key="1">
    <citation type="journal article" date="2019" name="Genome Biol. Evol.">
        <title>Insights into the evolution of the New World diploid cottons (Gossypium, subgenus Houzingenia) based on genome sequencing.</title>
        <authorList>
            <person name="Grover C.E."/>
            <person name="Arick M.A. 2nd"/>
            <person name="Thrash A."/>
            <person name="Conover J.L."/>
            <person name="Sanders W.S."/>
            <person name="Peterson D.G."/>
            <person name="Frelichowski J.E."/>
            <person name="Scheffler J.A."/>
            <person name="Scheffler B.E."/>
            <person name="Wendel J.F."/>
        </authorList>
    </citation>
    <scope>NUCLEOTIDE SEQUENCE [LARGE SCALE GENOMIC DNA]</scope>
    <source>
        <strain evidence="1">1</strain>
        <tissue evidence="1">Leaf</tissue>
    </source>
</reference>
<protein>
    <submittedName>
        <fullName evidence="1">Uncharacterized protein</fullName>
    </submittedName>
</protein>
<proteinExistence type="predicted"/>
<dbReference type="OrthoDB" id="10401300at2759"/>
<dbReference type="Proteomes" id="UP000593576">
    <property type="component" value="Unassembled WGS sequence"/>
</dbReference>
<dbReference type="EMBL" id="JABFAF010000005">
    <property type="protein sequence ID" value="MBA0855725.1"/>
    <property type="molecule type" value="Genomic_DNA"/>
</dbReference>
<dbReference type="AlphaFoldDB" id="A0A7J9LAE4"/>
<evidence type="ECO:0000313" key="2">
    <source>
        <dbReference type="Proteomes" id="UP000593576"/>
    </source>
</evidence>
<accession>A0A7J9LAE4</accession>
<sequence>MRLSEPGSKQHSEKKVIVWLRDMYQSYGTSPVLVWISTYFVPSPNSRILLMVASHMGRLIWCLQ</sequence>
<name>A0A7J9LAE4_GOSSC</name>
<organism evidence="1 2">
    <name type="scientific">Gossypium schwendimanii</name>
    <name type="common">Cotton</name>
    <dbReference type="NCBI Taxonomy" id="34291"/>
    <lineage>
        <taxon>Eukaryota</taxon>
        <taxon>Viridiplantae</taxon>
        <taxon>Streptophyta</taxon>
        <taxon>Embryophyta</taxon>
        <taxon>Tracheophyta</taxon>
        <taxon>Spermatophyta</taxon>
        <taxon>Magnoliopsida</taxon>
        <taxon>eudicotyledons</taxon>
        <taxon>Gunneridae</taxon>
        <taxon>Pentapetalae</taxon>
        <taxon>rosids</taxon>
        <taxon>malvids</taxon>
        <taxon>Malvales</taxon>
        <taxon>Malvaceae</taxon>
        <taxon>Malvoideae</taxon>
        <taxon>Gossypium</taxon>
    </lineage>
</organism>